<feature type="compositionally biased region" description="Polar residues" evidence="1">
    <location>
        <begin position="121"/>
        <end position="139"/>
    </location>
</feature>
<dbReference type="SUPFAM" id="SSF100910">
    <property type="entry name" value="Chemosensory protein Csp2"/>
    <property type="match status" value="1"/>
</dbReference>
<evidence type="ECO:0000313" key="2">
    <source>
        <dbReference type="EMBL" id="CAB3231645.1"/>
    </source>
</evidence>
<dbReference type="AlphaFoldDB" id="A0A8S0ZJY4"/>
<reference evidence="2 3" key="1">
    <citation type="submission" date="2020-04" db="EMBL/GenBank/DDBJ databases">
        <authorList>
            <person name="Wallbank WR R."/>
            <person name="Pardo Diaz C."/>
            <person name="Kozak K."/>
            <person name="Martin S."/>
            <person name="Jiggins C."/>
            <person name="Moest M."/>
            <person name="Warren A I."/>
            <person name="Byers J.R.P. K."/>
            <person name="Montejo-Kovacevich G."/>
            <person name="Yen C E."/>
        </authorList>
    </citation>
    <scope>NUCLEOTIDE SEQUENCE [LARGE SCALE GENOMIC DNA]</scope>
</reference>
<dbReference type="PANTHER" id="PTHR11257:SF12">
    <property type="entry name" value="EJACULATORY BULB-SPECIFIC PROTEIN 3-RELATED"/>
    <property type="match status" value="1"/>
</dbReference>
<gene>
    <name evidence="2" type="ORF">APLA_LOCUS4515</name>
</gene>
<accession>A0A8S0ZJY4</accession>
<dbReference type="Gene3D" id="1.10.2080.10">
    <property type="entry name" value="Insect odorant-binding protein A10/Ejaculatory bulb-specific protein 3"/>
    <property type="match status" value="1"/>
</dbReference>
<dbReference type="EMBL" id="CADEBC010000473">
    <property type="protein sequence ID" value="CAB3231645.1"/>
    <property type="molecule type" value="Genomic_DNA"/>
</dbReference>
<sequence length="139" mass="15972">MLLLAYCAIQTTMAETSTYTTKYDGIELKEILANDRILTNYVRCLLDEGPCTPDGKELKKNLPDAIANDCKKCTERQRTGADEVMHYLIDNRTYDWLKLEEKYNSDGSYKINYLKEKQNAENKTNVSTSSENKNSTLEH</sequence>
<name>A0A8S0ZJY4_ARCPL</name>
<organism evidence="2 3">
    <name type="scientific">Arctia plantaginis</name>
    <name type="common">Wood tiger moth</name>
    <name type="synonym">Phalaena plantaginis</name>
    <dbReference type="NCBI Taxonomy" id="874455"/>
    <lineage>
        <taxon>Eukaryota</taxon>
        <taxon>Metazoa</taxon>
        <taxon>Ecdysozoa</taxon>
        <taxon>Arthropoda</taxon>
        <taxon>Hexapoda</taxon>
        <taxon>Insecta</taxon>
        <taxon>Pterygota</taxon>
        <taxon>Neoptera</taxon>
        <taxon>Endopterygota</taxon>
        <taxon>Lepidoptera</taxon>
        <taxon>Glossata</taxon>
        <taxon>Ditrysia</taxon>
        <taxon>Noctuoidea</taxon>
        <taxon>Erebidae</taxon>
        <taxon>Arctiinae</taxon>
        <taxon>Arctia</taxon>
    </lineage>
</organism>
<dbReference type="InterPro" id="IPR005055">
    <property type="entry name" value="A10/PebIII"/>
</dbReference>
<dbReference type="OrthoDB" id="8183954at2759"/>
<dbReference type="InterPro" id="IPR036682">
    <property type="entry name" value="OS_D_A10/PebIII_sf"/>
</dbReference>
<feature type="region of interest" description="Disordered" evidence="1">
    <location>
        <begin position="119"/>
        <end position="139"/>
    </location>
</feature>
<dbReference type="PANTHER" id="PTHR11257">
    <property type="entry name" value="CHEMOSENSORY PROTEIN-RELATED"/>
    <property type="match status" value="1"/>
</dbReference>
<evidence type="ECO:0008006" key="4">
    <source>
        <dbReference type="Google" id="ProtNLM"/>
    </source>
</evidence>
<dbReference type="Proteomes" id="UP000494106">
    <property type="component" value="Unassembled WGS sequence"/>
</dbReference>
<evidence type="ECO:0000256" key="1">
    <source>
        <dbReference type="SAM" id="MobiDB-lite"/>
    </source>
</evidence>
<protein>
    <recommendedName>
        <fullName evidence="4">Chemosensory protein</fullName>
    </recommendedName>
</protein>
<keyword evidence="3" id="KW-1185">Reference proteome</keyword>
<evidence type="ECO:0000313" key="3">
    <source>
        <dbReference type="Proteomes" id="UP000494106"/>
    </source>
</evidence>
<dbReference type="Pfam" id="PF03392">
    <property type="entry name" value="OS-D"/>
    <property type="match status" value="1"/>
</dbReference>
<comment type="caution">
    <text evidence="2">The sequence shown here is derived from an EMBL/GenBank/DDBJ whole genome shotgun (WGS) entry which is preliminary data.</text>
</comment>
<proteinExistence type="predicted"/>